<dbReference type="InterPro" id="IPR003782">
    <property type="entry name" value="SCO1/SenC"/>
</dbReference>
<feature type="binding site" evidence="3">
    <location>
        <position position="167"/>
    </location>
    <ligand>
        <name>Cu cation</name>
        <dbReference type="ChEBI" id="CHEBI:23378"/>
    </ligand>
</feature>
<feature type="disulfide bond" description="Redox-active" evidence="4">
    <location>
        <begin position="77"/>
        <end position="81"/>
    </location>
</feature>
<evidence type="ECO:0000313" key="7">
    <source>
        <dbReference type="Proteomes" id="UP000237797"/>
    </source>
</evidence>
<comment type="caution">
    <text evidence="6">The sequence shown here is derived from an EMBL/GenBank/DDBJ whole genome shotgun (WGS) entry which is preliminary data.</text>
</comment>
<dbReference type="AlphaFoldDB" id="A0A2T0LHV5"/>
<evidence type="ECO:0000256" key="3">
    <source>
        <dbReference type="PIRSR" id="PIRSR603782-1"/>
    </source>
</evidence>
<dbReference type="Pfam" id="PF02630">
    <property type="entry name" value="SCO1-SenC"/>
    <property type="match status" value="1"/>
</dbReference>
<dbReference type="Proteomes" id="UP000237797">
    <property type="component" value="Unassembled WGS sequence"/>
</dbReference>
<dbReference type="PROSITE" id="PS51352">
    <property type="entry name" value="THIOREDOXIN_2"/>
    <property type="match status" value="1"/>
</dbReference>
<accession>A0A2T0LHV5</accession>
<comment type="similarity">
    <text evidence="1">Belongs to the SCO1/2 family.</text>
</comment>
<dbReference type="InterPro" id="IPR036249">
    <property type="entry name" value="Thioredoxin-like_sf"/>
</dbReference>
<keyword evidence="7" id="KW-1185">Reference proteome</keyword>
<evidence type="ECO:0000256" key="2">
    <source>
        <dbReference type="ARBA" id="ARBA00023008"/>
    </source>
</evidence>
<dbReference type="OrthoDB" id="9811998at2"/>
<keyword evidence="4" id="KW-1015">Disulfide bond</keyword>
<dbReference type="RefSeq" id="WP_106344294.1">
    <property type="nucleotide sequence ID" value="NZ_PVNE01000004.1"/>
</dbReference>
<feature type="binding site" evidence="3">
    <location>
        <position position="77"/>
    </location>
    <ligand>
        <name>Cu cation</name>
        <dbReference type="ChEBI" id="CHEBI:23378"/>
    </ligand>
</feature>
<keyword evidence="2 3" id="KW-0186">Copper</keyword>
<reference evidence="6 7" key="1">
    <citation type="submission" date="2018-03" db="EMBL/GenBank/DDBJ databases">
        <title>Genomic Encyclopedia of Archaeal and Bacterial Type Strains, Phase II (KMG-II): from individual species to whole genera.</title>
        <authorList>
            <person name="Goeker M."/>
        </authorList>
    </citation>
    <scope>NUCLEOTIDE SEQUENCE [LARGE SCALE GENOMIC DNA]</scope>
    <source>
        <strain evidence="6 7">DSM 44946</strain>
    </source>
</reference>
<dbReference type="Gene3D" id="3.40.30.10">
    <property type="entry name" value="Glutaredoxin"/>
    <property type="match status" value="1"/>
</dbReference>
<keyword evidence="3" id="KW-0479">Metal-binding</keyword>
<organism evidence="6 7">
    <name type="scientific">Planifilum fimeticola</name>
    <dbReference type="NCBI Taxonomy" id="201975"/>
    <lineage>
        <taxon>Bacteria</taxon>
        <taxon>Bacillati</taxon>
        <taxon>Bacillota</taxon>
        <taxon>Bacilli</taxon>
        <taxon>Bacillales</taxon>
        <taxon>Thermoactinomycetaceae</taxon>
        <taxon>Planifilum</taxon>
    </lineage>
</organism>
<dbReference type="GO" id="GO:0046872">
    <property type="term" value="F:metal ion binding"/>
    <property type="evidence" value="ECO:0007669"/>
    <property type="project" value="UniProtKB-KW"/>
</dbReference>
<evidence type="ECO:0000256" key="1">
    <source>
        <dbReference type="ARBA" id="ARBA00010996"/>
    </source>
</evidence>
<dbReference type="SUPFAM" id="SSF52833">
    <property type="entry name" value="Thioredoxin-like"/>
    <property type="match status" value="1"/>
</dbReference>
<proteinExistence type="inferred from homology"/>
<evidence type="ECO:0000256" key="4">
    <source>
        <dbReference type="PIRSR" id="PIRSR603782-2"/>
    </source>
</evidence>
<protein>
    <submittedName>
        <fullName evidence="6">Protein SCO1/2</fullName>
    </submittedName>
</protein>
<evidence type="ECO:0000313" key="6">
    <source>
        <dbReference type="EMBL" id="PRX41923.1"/>
    </source>
</evidence>
<feature type="domain" description="Thioredoxin" evidence="5">
    <location>
        <begin position="39"/>
        <end position="205"/>
    </location>
</feature>
<dbReference type="PANTHER" id="PTHR12151">
    <property type="entry name" value="ELECTRON TRANSPORT PROTIN SCO1/SENC FAMILY MEMBER"/>
    <property type="match status" value="1"/>
</dbReference>
<dbReference type="InterPro" id="IPR013766">
    <property type="entry name" value="Thioredoxin_domain"/>
</dbReference>
<feature type="binding site" evidence="3">
    <location>
        <position position="81"/>
    </location>
    <ligand>
        <name>Cu cation</name>
        <dbReference type="ChEBI" id="CHEBI:23378"/>
    </ligand>
</feature>
<name>A0A2T0LHV5_9BACL</name>
<gene>
    <name evidence="6" type="ORF">CLV97_104163</name>
</gene>
<dbReference type="PANTHER" id="PTHR12151:SF25">
    <property type="entry name" value="LINALOOL DEHYDRATASE_ISOMERASE DOMAIN-CONTAINING PROTEIN"/>
    <property type="match status" value="1"/>
</dbReference>
<evidence type="ECO:0000259" key="5">
    <source>
        <dbReference type="PROSITE" id="PS51352"/>
    </source>
</evidence>
<dbReference type="EMBL" id="PVNE01000004">
    <property type="protein sequence ID" value="PRX41923.1"/>
    <property type="molecule type" value="Genomic_DNA"/>
</dbReference>
<dbReference type="CDD" id="cd02968">
    <property type="entry name" value="SCO"/>
    <property type="match status" value="1"/>
</dbReference>
<sequence length="211" mass="24025">MRNIMATILALGLGISLLWWGTDGFQAFTSEAARRLEVLKEPKAIPSVRLEDQKGQSFYLHDYRGKLVLATYIYTRCGDVCPIVEMNFRRVYETIRDEYLGKNIVFLSISFDPEHDTPHVLYEHAEHYQADGTRWRVARVPNPKELNILLKTMGVIVIPNGAGGYEHNAAFYLIDKQGRLVKIFDYNAPKVVGAEINRLIAANALILKRSE</sequence>